<reference evidence="3" key="1">
    <citation type="submission" date="2020-10" db="EMBL/GenBank/DDBJ databases">
        <authorList>
            <person name="Gilroy R."/>
        </authorList>
    </citation>
    <scope>NUCLEOTIDE SEQUENCE</scope>
    <source>
        <strain evidence="3">7463</strain>
    </source>
</reference>
<sequence length="209" mass="23374">MRPSKKQNSSQGVSLPRARGTGTVRIIAGKWRRTPLPVSDQSGLRPTGDRVRETLFNWLAHLFGSLNEIEGLDLFAGSGALGFELASRGAQHVTLIEKNRSAYHNLCNMCEKLQAQEQMQILCADSLKCLPTIDKKFDIIFIDPPFALNFHEKAIKLALSHLKENGYLYVESPKEWDAQVISDLKLNVVRQSDAGAVTFRLITLSREPK</sequence>
<comment type="caution">
    <text evidence="3">The sequence shown here is derived from an EMBL/GenBank/DDBJ whole genome shotgun (WGS) entry which is preliminary data.</text>
</comment>
<evidence type="ECO:0000256" key="2">
    <source>
        <dbReference type="ARBA" id="ARBA00022679"/>
    </source>
</evidence>
<dbReference type="InterPro" id="IPR029063">
    <property type="entry name" value="SAM-dependent_MTases_sf"/>
</dbReference>
<accession>A0A9D1IIH6</accession>
<keyword evidence="1 3" id="KW-0489">Methyltransferase</keyword>
<dbReference type="Gene3D" id="3.40.50.150">
    <property type="entry name" value="Vaccinia Virus protein VP39"/>
    <property type="match status" value="1"/>
</dbReference>
<dbReference type="PROSITE" id="PS00092">
    <property type="entry name" value="N6_MTASE"/>
    <property type="match status" value="1"/>
</dbReference>
<organism evidence="3 4">
    <name type="scientific">Candidatus Aphodousia faecigallinarum</name>
    <dbReference type="NCBI Taxonomy" id="2840677"/>
    <lineage>
        <taxon>Bacteria</taxon>
        <taxon>Pseudomonadati</taxon>
        <taxon>Pseudomonadota</taxon>
        <taxon>Betaproteobacteria</taxon>
        <taxon>Burkholderiales</taxon>
        <taxon>Sutterellaceae</taxon>
        <taxon>Sutterellaceae incertae sedis</taxon>
        <taxon>Candidatus Aphodousia</taxon>
    </lineage>
</organism>
<dbReference type="AlphaFoldDB" id="A0A9D1IIH6"/>
<dbReference type="InterPro" id="IPR002052">
    <property type="entry name" value="DNA_methylase_N6_adenine_CS"/>
</dbReference>
<dbReference type="GO" id="GO:0052913">
    <property type="term" value="F:16S rRNA (guanine(966)-N(2))-methyltransferase activity"/>
    <property type="evidence" value="ECO:0007669"/>
    <property type="project" value="UniProtKB-EC"/>
</dbReference>
<dbReference type="PIRSF" id="PIRSF004553">
    <property type="entry name" value="CHP00095"/>
    <property type="match status" value="1"/>
</dbReference>
<dbReference type="EMBL" id="DVMY01000063">
    <property type="protein sequence ID" value="HIU37366.1"/>
    <property type="molecule type" value="Genomic_DNA"/>
</dbReference>
<reference evidence="3" key="2">
    <citation type="journal article" date="2021" name="PeerJ">
        <title>Extensive microbial diversity within the chicken gut microbiome revealed by metagenomics and culture.</title>
        <authorList>
            <person name="Gilroy R."/>
            <person name="Ravi A."/>
            <person name="Getino M."/>
            <person name="Pursley I."/>
            <person name="Horton D.L."/>
            <person name="Alikhan N.F."/>
            <person name="Baker D."/>
            <person name="Gharbi K."/>
            <person name="Hall N."/>
            <person name="Watson M."/>
            <person name="Adriaenssens E.M."/>
            <person name="Foster-Nyarko E."/>
            <person name="Jarju S."/>
            <person name="Secka A."/>
            <person name="Antonio M."/>
            <person name="Oren A."/>
            <person name="Chaudhuri R.R."/>
            <person name="La Ragione R."/>
            <person name="Hildebrand F."/>
            <person name="Pallen M.J."/>
        </authorList>
    </citation>
    <scope>NUCLEOTIDE SEQUENCE</scope>
    <source>
        <strain evidence="3">7463</strain>
    </source>
</reference>
<protein>
    <submittedName>
        <fullName evidence="3">16S rRNA (Guanine(966)-N(2))-methyltransferase RsmD</fullName>
        <ecNumber evidence="3">2.1.1.171</ecNumber>
    </submittedName>
</protein>
<evidence type="ECO:0000313" key="3">
    <source>
        <dbReference type="EMBL" id="HIU37366.1"/>
    </source>
</evidence>
<dbReference type="PANTHER" id="PTHR43542">
    <property type="entry name" value="METHYLTRANSFERASE"/>
    <property type="match status" value="1"/>
</dbReference>
<keyword evidence="2 3" id="KW-0808">Transferase</keyword>
<evidence type="ECO:0000313" key="4">
    <source>
        <dbReference type="Proteomes" id="UP000824083"/>
    </source>
</evidence>
<dbReference type="SUPFAM" id="SSF53335">
    <property type="entry name" value="S-adenosyl-L-methionine-dependent methyltransferases"/>
    <property type="match status" value="1"/>
</dbReference>
<dbReference type="NCBIfam" id="TIGR00095">
    <property type="entry name" value="16S rRNA (guanine(966)-N(2))-methyltransferase RsmD"/>
    <property type="match status" value="1"/>
</dbReference>
<name>A0A9D1IIH6_9BURK</name>
<dbReference type="PANTHER" id="PTHR43542:SF1">
    <property type="entry name" value="METHYLTRANSFERASE"/>
    <property type="match status" value="1"/>
</dbReference>
<dbReference type="InterPro" id="IPR004398">
    <property type="entry name" value="RNA_MeTrfase_RsmD"/>
</dbReference>
<dbReference type="Proteomes" id="UP000824083">
    <property type="component" value="Unassembled WGS sequence"/>
</dbReference>
<evidence type="ECO:0000256" key="1">
    <source>
        <dbReference type="ARBA" id="ARBA00022603"/>
    </source>
</evidence>
<dbReference type="CDD" id="cd02440">
    <property type="entry name" value="AdoMet_MTases"/>
    <property type="match status" value="1"/>
</dbReference>
<gene>
    <name evidence="3" type="primary">rsmD</name>
    <name evidence="3" type="ORF">IAC56_03725</name>
</gene>
<dbReference type="Pfam" id="PF03602">
    <property type="entry name" value="Cons_hypoth95"/>
    <property type="match status" value="1"/>
</dbReference>
<proteinExistence type="predicted"/>
<dbReference type="GO" id="GO:0003676">
    <property type="term" value="F:nucleic acid binding"/>
    <property type="evidence" value="ECO:0007669"/>
    <property type="project" value="InterPro"/>
</dbReference>
<dbReference type="EC" id="2.1.1.171" evidence="3"/>